<comment type="cofactor">
    <cofactor evidence="1">
        <name>Zn(2+)</name>
        <dbReference type="ChEBI" id="CHEBI:29105"/>
    </cofactor>
</comment>
<evidence type="ECO:0000256" key="3">
    <source>
        <dbReference type="ARBA" id="ARBA00022801"/>
    </source>
</evidence>
<keyword evidence="3 6" id="KW-0378">Hydrolase</keyword>
<organism evidence="6 7">
    <name type="scientific">Candidatus Taenaricola geysiri</name>
    <dbReference type="NCBI Taxonomy" id="1974752"/>
    <lineage>
        <taxon>Bacteria</taxon>
        <taxon>Pseudomonadati</taxon>
        <taxon>Candidatus Omnitrophota</taxon>
        <taxon>Candidatus Taenaricola</taxon>
    </lineage>
</organism>
<dbReference type="SMART" id="SM00849">
    <property type="entry name" value="Lactamase_B"/>
    <property type="match status" value="1"/>
</dbReference>
<dbReference type="InterPro" id="IPR036866">
    <property type="entry name" value="RibonucZ/Hydroxyglut_hydro"/>
</dbReference>
<reference evidence="6 7" key="1">
    <citation type="submission" date="2017-09" db="EMBL/GenBank/DDBJ databases">
        <title>Depth-based differentiation of microbial function through sediment-hosted aquifers and enrichment of novel symbionts in the deep terrestrial subsurface.</title>
        <authorList>
            <person name="Probst A.J."/>
            <person name="Ladd B."/>
            <person name="Jarett J.K."/>
            <person name="Geller-Mcgrath D.E."/>
            <person name="Sieber C.M."/>
            <person name="Emerson J.B."/>
            <person name="Anantharaman K."/>
            <person name="Thomas B.C."/>
            <person name="Malmstrom R."/>
            <person name="Stieglmeier M."/>
            <person name="Klingl A."/>
            <person name="Woyke T."/>
            <person name="Ryan C.M."/>
            <person name="Banfield J.F."/>
        </authorList>
    </citation>
    <scope>NUCLEOTIDE SEQUENCE [LARGE SCALE GENOMIC DNA]</scope>
    <source>
        <strain evidence="6">CG12_big_fil_rev_8_21_14_0_65_43_15</strain>
    </source>
</reference>
<feature type="domain" description="Metallo-beta-lactamase" evidence="5">
    <location>
        <begin position="12"/>
        <end position="185"/>
    </location>
</feature>
<protein>
    <submittedName>
        <fullName evidence="6">MBL fold metallo-hydrolase</fullName>
    </submittedName>
</protein>
<keyword evidence="2" id="KW-0479">Metal-binding</keyword>
<dbReference type="GO" id="GO:0016787">
    <property type="term" value="F:hydrolase activity"/>
    <property type="evidence" value="ECO:0007669"/>
    <property type="project" value="UniProtKB-KW"/>
</dbReference>
<dbReference type="EMBL" id="PFGP01000105">
    <property type="protein sequence ID" value="PIW66216.1"/>
    <property type="molecule type" value="Genomic_DNA"/>
</dbReference>
<dbReference type="SUPFAM" id="SSF56281">
    <property type="entry name" value="Metallo-hydrolase/oxidoreductase"/>
    <property type="match status" value="1"/>
</dbReference>
<dbReference type="PANTHER" id="PTHR46233">
    <property type="entry name" value="HYDROXYACYLGLUTATHIONE HYDROLASE GLOC"/>
    <property type="match status" value="1"/>
</dbReference>
<evidence type="ECO:0000259" key="5">
    <source>
        <dbReference type="SMART" id="SM00849"/>
    </source>
</evidence>
<dbReference type="Pfam" id="PF00753">
    <property type="entry name" value="Lactamase_B"/>
    <property type="match status" value="1"/>
</dbReference>
<evidence type="ECO:0000256" key="4">
    <source>
        <dbReference type="ARBA" id="ARBA00022833"/>
    </source>
</evidence>
<keyword evidence="4" id="KW-0862">Zinc</keyword>
<dbReference type="InterPro" id="IPR001279">
    <property type="entry name" value="Metallo-B-lactamas"/>
</dbReference>
<proteinExistence type="predicted"/>
<dbReference type="Gene3D" id="3.60.15.10">
    <property type="entry name" value="Ribonuclease Z/Hydroxyacylglutathione hydrolase-like"/>
    <property type="match status" value="1"/>
</dbReference>
<evidence type="ECO:0000313" key="7">
    <source>
        <dbReference type="Proteomes" id="UP000231267"/>
    </source>
</evidence>
<dbReference type="GO" id="GO:0046872">
    <property type="term" value="F:metal ion binding"/>
    <property type="evidence" value="ECO:0007669"/>
    <property type="project" value="UniProtKB-KW"/>
</dbReference>
<comment type="caution">
    <text evidence="6">The sequence shown here is derived from an EMBL/GenBank/DDBJ whole genome shotgun (WGS) entry which is preliminary data.</text>
</comment>
<sequence>MILKTITVGPNETNCYILGCSRTKEAALIDPGAEAGLIKKAARDAGVKLKYIINTHGHADHIAANKDFKLPVFIHKLDSEFLTDPYKNMSVFFGFSITSPSAERFLEDGEVMKVGDIVMDIMHTPGHTPGGISIKAEGVVFTGDTLFADGVGRTDLPGSSDKDLFKSIKNKLMTLPDDTVVYPGHGSSSTIGRERANF</sequence>
<dbReference type="AlphaFoldDB" id="A0A2J0LNB1"/>
<dbReference type="PANTHER" id="PTHR46233:SF3">
    <property type="entry name" value="HYDROXYACYLGLUTATHIONE HYDROLASE GLOC"/>
    <property type="match status" value="1"/>
</dbReference>
<dbReference type="InterPro" id="IPR051453">
    <property type="entry name" value="MBL_Glyoxalase_II"/>
</dbReference>
<dbReference type="Proteomes" id="UP000231267">
    <property type="component" value="Unassembled WGS sequence"/>
</dbReference>
<evidence type="ECO:0000256" key="2">
    <source>
        <dbReference type="ARBA" id="ARBA00022723"/>
    </source>
</evidence>
<accession>A0A2J0LNB1</accession>
<gene>
    <name evidence="6" type="ORF">COW11_04480</name>
</gene>
<name>A0A2J0LNB1_9BACT</name>
<evidence type="ECO:0000313" key="6">
    <source>
        <dbReference type="EMBL" id="PIW66216.1"/>
    </source>
</evidence>
<dbReference type="CDD" id="cd06262">
    <property type="entry name" value="metallo-hydrolase-like_MBL-fold"/>
    <property type="match status" value="1"/>
</dbReference>
<evidence type="ECO:0000256" key="1">
    <source>
        <dbReference type="ARBA" id="ARBA00001947"/>
    </source>
</evidence>